<evidence type="ECO:0000256" key="2">
    <source>
        <dbReference type="ARBA" id="ARBA00022723"/>
    </source>
</evidence>
<dbReference type="SUPFAM" id="SSF88688">
    <property type="entry name" value="Families 57/38 glycoside transferase middle domain"/>
    <property type="match status" value="1"/>
</dbReference>
<dbReference type="InterPro" id="IPR015341">
    <property type="entry name" value="Glyco_hydro_38_cen"/>
</dbReference>
<dbReference type="GO" id="GO:0009313">
    <property type="term" value="P:oligosaccharide catabolic process"/>
    <property type="evidence" value="ECO:0007669"/>
    <property type="project" value="TreeGrafter"/>
</dbReference>
<dbReference type="GO" id="GO:0004559">
    <property type="term" value="F:alpha-mannosidase activity"/>
    <property type="evidence" value="ECO:0007669"/>
    <property type="project" value="InterPro"/>
</dbReference>
<dbReference type="InterPro" id="IPR000602">
    <property type="entry name" value="Glyco_hydro_38_N"/>
</dbReference>
<dbReference type="Gene3D" id="2.60.40.1180">
    <property type="entry name" value="Golgi alpha-mannosidase II"/>
    <property type="match status" value="1"/>
</dbReference>
<keyword evidence="3 6" id="KW-0378">Hydrolase</keyword>
<dbReference type="GO" id="GO:0006013">
    <property type="term" value="P:mannose metabolic process"/>
    <property type="evidence" value="ECO:0007669"/>
    <property type="project" value="InterPro"/>
</dbReference>
<name>A0A553SNA8_NIACI</name>
<dbReference type="GO" id="GO:0030246">
    <property type="term" value="F:carbohydrate binding"/>
    <property type="evidence" value="ECO:0007669"/>
    <property type="project" value="InterPro"/>
</dbReference>
<keyword evidence="4 6" id="KW-0326">Glycosidase</keyword>
<evidence type="ECO:0000256" key="1">
    <source>
        <dbReference type="ARBA" id="ARBA00009792"/>
    </source>
</evidence>
<dbReference type="InterPro" id="IPR013780">
    <property type="entry name" value="Glyco_hydro_b"/>
</dbReference>
<evidence type="ECO:0000313" key="6">
    <source>
        <dbReference type="EMBL" id="TRZ38475.1"/>
    </source>
</evidence>
<dbReference type="Pfam" id="PF01074">
    <property type="entry name" value="Glyco_hydro_38N"/>
    <property type="match status" value="1"/>
</dbReference>
<dbReference type="Pfam" id="PF17677">
    <property type="entry name" value="Glyco_hydro38C2"/>
    <property type="match status" value="1"/>
</dbReference>
<dbReference type="InterPro" id="IPR028995">
    <property type="entry name" value="Glyco_hydro_57/38_cen_sf"/>
</dbReference>
<dbReference type="Pfam" id="PF09261">
    <property type="entry name" value="Alpha-mann_mid"/>
    <property type="match status" value="1"/>
</dbReference>
<dbReference type="SUPFAM" id="SSF74650">
    <property type="entry name" value="Galactose mutarotase-like"/>
    <property type="match status" value="1"/>
</dbReference>
<dbReference type="SUPFAM" id="SSF88713">
    <property type="entry name" value="Glycoside hydrolase/deacetylase"/>
    <property type="match status" value="1"/>
</dbReference>
<dbReference type="NCBIfam" id="NF007331">
    <property type="entry name" value="PRK09819.1"/>
    <property type="match status" value="1"/>
</dbReference>
<dbReference type="Gene3D" id="3.20.110.10">
    <property type="entry name" value="Glycoside hydrolase 38, N terminal domain"/>
    <property type="match status" value="1"/>
</dbReference>
<evidence type="ECO:0000256" key="3">
    <source>
        <dbReference type="ARBA" id="ARBA00022801"/>
    </source>
</evidence>
<dbReference type="InterPro" id="IPR011330">
    <property type="entry name" value="Glyco_hydro/deAcase_b/a-brl"/>
</dbReference>
<dbReference type="PANTHER" id="PTHR46017:SF2">
    <property type="entry name" value="MANNOSYLGLYCERATE HYDROLASE"/>
    <property type="match status" value="1"/>
</dbReference>
<keyword evidence="2" id="KW-0479">Metal-binding</keyword>
<dbReference type="GO" id="GO:0102546">
    <property type="term" value="F:mannosylglycerate hydrolase activity"/>
    <property type="evidence" value="ECO:0007669"/>
    <property type="project" value="UniProtKB-EC"/>
</dbReference>
<dbReference type="InterPro" id="IPR011013">
    <property type="entry name" value="Gal_mutarotase_sf_dom"/>
</dbReference>
<dbReference type="RefSeq" id="WP_185766734.1">
    <property type="nucleotide sequence ID" value="NZ_RIBP01000004.1"/>
</dbReference>
<dbReference type="Pfam" id="PF07748">
    <property type="entry name" value="Glyco_hydro_38C"/>
    <property type="match status" value="1"/>
</dbReference>
<sequence length="865" mass="98866">MKKVHIIPHMHWDREWYFSTEESRILLVNNMEEIFEVLEGNPDYPCFLLDGQTAILEDYLAVKPQAKDRIKKLVQTGKLLIGPWYTQTDEMIVGGESIVRNLLYGSKDCEAFGEAMKIGYLPDSFGQSAQLPQILNGFDIKHFIFWRGASERLGTDKTEFYWESDEGSRVLVQLLPLGYAIGKYLPEEEEALQTRMKKYFPVLDKGSTNGNVILPNGHDQMPIQQNIFEVMETLKRLYPDREFLLSSYMDSFAALSSSLPTVRGEMLDGKYMRVHRSIFSSRMDIKAANTRIENKIVDILEPLAAIAYSLGFEYHHGLIELIWKEVLKNHAHDSIGCCCSDKVHQEIMNRFVLAEEKIDRLIDFYKRKISDAIATDRKEDIVTAFNLLSYERVDTINAVVTTKQTAFILEDANGSEIPFELVEKVRLDPGLVDRQLVHYENYEPFWQYHIQFKAAIPAMGYKAFFIVPQENEMEAAITEKDWIETDYYHIKVNANGTLTIFDKEIGLKLENVLLLETSGDDGDEYDFSPVLNEEPNIHKNASASFVIMENSYEAQIYIKVKLPLPKDLQDREDNRNSVISEIKWNITIPFDKPIINVAGAIHNNAKDYRLRTYIPSKIAAAVSVSDNQFGSIKRSVLDPAIQYWEEEGWDERPDAIYPMLSYVSLCNDYYTVSTLTNSIREYEIVGAESDTIALTLLRSVGYLGKENLVRRPGRPSGIKLSTPDSQMIGQLNVEFAVSTKKGAQNTGKLAKEYRSRIQTYNKIPYNAMKLNTAVKQTPLSFSLLQDTNSANVLSTLKKAEKEEGLILRLYNPTEKEVESSFILKTKYKDIFLCQLNENIICPLAMDTNTISICIKPNQVQTILIK</sequence>
<organism evidence="6 7">
    <name type="scientific">Niallia circulans</name>
    <name type="common">Bacillus circulans</name>
    <dbReference type="NCBI Taxonomy" id="1397"/>
    <lineage>
        <taxon>Bacteria</taxon>
        <taxon>Bacillati</taxon>
        <taxon>Bacillota</taxon>
        <taxon>Bacilli</taxon>
        <taxon>Bacillales</taxon>
        <taxon>Bacillaceae</taxon>
        <taxon>Niallia</taxon>
    </lineage>
</organism>
<dbReference type="Gene3D" id="2.70.98.30">
    <property type="entry name" value="Golgi alpha-mannosidase II, domain 4"/>
    <property type="match status" value="1"/>
</dbReference>
<accession>A0A553SNA8</accession>
<dbReference type="InterPro" id="IPR011682">
    <property type="entry name" value="Glyco_hydro_38_C"/>
</dbReference>
<gene>
    <name evidence="6" type="ORF">CEQ21_24105</name>
</gene>
<protein>
    <submittedName>
        <fullName evidence="6">Mannosylglycerate hydrolase</fullName>
        <ecNumber evidence="6">3.2.1.170</ecNumber>
    </submittedName>
</protein>
<dbReference type="InterPro" id="IPR041147">
    <property type="entry name" value="GH38_C"/>
</dbReference>
<evidence type="ECO:0000313" key="7">
    <source>
        <dbReference type="Proteomes" id="UP000319837"/>
    </source>
</evidence>
<comment type="similarity">
    <text evidence="1">Belongs to the glycosyl hydrolase 38 family.</text>
</comment>
<reference evidence="7" key="1">
    <citation type="submission" date="2018-10" db="EMBL/GenBank/DDBJ databases">
        <title>FDA dAtabase for Regulatory Grade micrObial Sequences (FDA-ARGOS): Supporting development and validation of Infectious Disease Dx tests.</title>
        <authorList>
            <person name="Minogue T."/>
            <person name="Wolcott M."/>
            <person name="Wasieloski L."/>
            <person name="Aguilar W."/>
            <person name="Moore D."/>
            <person name="Tallon L."/>
            <person name="Sadzewicz L."/>
            <person name="Sengamalay N."/>
            <person name="Ott S."/>
            <person name="Godinez A."/>
            <person name="Nagaraj S."/>
            <person name="Vavikolanu K."/>
            <person name="Vyas G."/>
            <person name="Nadendla S."/>
            <person name="George J."/>
            <person name="Sichtig H."/>
        </authorList>
    </citation>
    <scope>NUCLEOTIDE SEQUENCE [LARGE SCALE GENOMIC DNA]</scope>
    <source>
        <strain evidence="7">FDAARGOS_343</strain>
    </source>
</reference>
<dbReference type="SMART" id="SM00872">
    <property type="entry name" value="Alpha-mann_mid"/>
    <property type="match status" value="1"/>
</dbReference>
<dbReference type="GO" id="GO:0046872">
    <property type="term" value="F:metal ion binding"/>
    <property type="evidence" value="ECO:0007669"/>
    <property type="project" value="UniProtKB-KW"/>
</dbReference>
<evidence type="ECO:0000256" key="4">
    <source>
        <dbReference type="ARBA" id="ARBA00023295"/>
    </source>
</evidence>
<dbReference type="PANTHER" id="PTHR46017">
    <property type="entry name" value="ALPHA-MANNOSIDASE 2C1"/>
    <property type="match status" value="1"/>
</dbReference>
<dbReference type="AlphaFoldDB" id="A0A553SNA8"/>
<dbReference type="Proteomes" id="UP000319837">
    <property type="component" value="Unassembled WGS sequence"/>
</dbReference>
<dbReference type="CDD" id="cd10815">
    <property type="entry name" value="GH38N_AMII_EcMngB_like"/>
    <property type="match status" value="1"/>
</dbReference>
<evidence type="ECO:0000259" key="5">
    <source>
        <dbReference type="SMART" id="SM00872"/>
    </source>
</evidence>
<comment type="caution">
    <text evidence="6">The sequence shown here is derived from an EMBL/GenBank/DDBJ whole genome shotgun (WGS) entry which is preliminary data.</text>
</comment>
<dbReference type="InterPro" id="IPR037094">
    <property type="entry name" value="Glyco_hydro_38_cen_sf"/>
</dbReference>
<dbReference type="InterPro" id="IPR027291">
    <property type="entry name" value="Glyco_hydro_38_N_sf"/>
</dbReference>
<feature type="domain" description="Glycoside hydrolase family 38 central" evidence="5">
    <location>
        <begin position="273"/>
        <end position="351"/>
    </location>
</feature>
<dbReference type="Gene3D" id="1.20.1270.50">
    <property type="entry name" value="Glycoside hydrolase family 38, central domain"/>
    <property type="match status" value="1"/>
</dbReference>
<dbReference type="Gene3D" id="2.60.40.2220">
    <property type="match status" value="1"/>
</dbReference>
<proteinExistence type="inferred from homology"/>
<dbReference type="EC" id="3.2.1.170" evidence="6"/>
<dbReference type="EMBL" id="RIBP01000004">
    <property type="protein sequence ID" value="TRZ38475.1"/>
    <property type="molecule type" value="Genomic_DNA"/>
</dbReference>